<dbReference type="GO" id="GO:0005737">
    <property type="term" value="C:cytoplasm"/>
    <property type="evidence" value="ECO:0007669"/>
    <property type="project" value="UniProtKB-SubCell"/>
</dbReference>
<evidence type="ECO:0000256" key="11">
    <source>
        <dbReference type="ARBA" id="ARBA00022840"/>
    </source>
</evidence>
<keyword evidence="7 14" id="KW-0028">Amino-acid biosynthesis</keyword>
<reference evidence="16" key="1">
    <citation type="journal article" date="2014" name="Int. J. Syst. Evol. Microbiol.">
        <title>Complete genome sequence of Corynebacterium casei LMG S-19264T (=DSM 44701T), isolated from a smear-ripened cheese.</title>
        <authorList>
            <consortium name="US DOE Joint Genome Institute (JGI-PGF)"/>
            <person name="Walter F."/>
            <person name="Albersmeier A."/>
            <person name="Kalinowski J."/>
            <person name="Ruckert C."/>
        </authorList>
    </citation>
    <scope>NUCLEOTIDE SEQUENCE</scope>
    <source>
        <strain evidence="16">JCM 10088</strain>
    </source>
</reference>
<dbReference type="Gene3D" id="3.30.230.10">
    <property type="match status" value="1"/>
</dbReference>
<comment type="caution">
    <text evidence="14">Lacks conserved residue(s) required for the propagation of feature annotation.</text>
</comment>
<comment type="catalytic activity">
    <reaction evidence="13 14">
        <text>shikimate + ATP = 3-phosphoshikimate + ADP + H(+)</text>
        <dbReference type="Rhea" id="RHEA:13121"/>
        <dbReference type="ChEBI" id="CHEBI:15378"/>
        <dbReference type="ChEBI" id="CHEBI:30616"/>
        <dbReference type="ChEBI" id="CHEBI:36208"/>
        <dbReference type="ChEBI" id="CHEBI:145989"/>
        <dbReference type="ChEBI" id="CHEBI:456216"/>
        <dbReference type="EC" id="2.7.1.71"/>
    </reaction>
</comment>
<comment type="subcellular location">
    <subcellularLocation>
        <location evidence="1 14">Cytoplasm</location>
    </subcellularLocation>
</comment>
<dbReference type="GO" id="GO:0009073">
    <property type="term" value="P:aromatic amino acid family biosynthetic process"/>
    <property type="evidence" value="ECO:0007669"/>
    <property type="project" value="UniProtKB-KW"/>
</dbReference>
<dbReference type="EMBL" id="BMNL01000001">
    <property type="protein sequence ID" value="GGP18904.1"/>
    <property type="molecule type" value="Genomic_DNA"/>
</dbReference>
<protein>
    <recommendedName>
        <fullName evidence="5 14">Shikimate kinase</fullName>
        <shortName evidence="14">SK</shortName>
        <ecNumber evidence="4 14">2.7.1.71</ecNumber>
    </recommendedName>
</protein>
<dbReference type="InterPro" id="IPR014721">
    <property type="entry name" value="Ribsml_uS5_D2-typ_fold_subgr"/>
</dbReference>
<dbReference type="OrthoDB" id="9602at2157"/>
<keyword evidence="10 14" id="KW-0418">Kinase</keyword>
<dbReference type="GO" id="GO:0008652">
    <property type="term" value="P:amino acid biosynthetic process"/>
    <property type="evidence" value="ECO:0007669"/>
    <property type="project" value="UniProtKB-KW"/>
</dbReference>
<evidence type="ECO:0000256" key="7">
    <source>
        <dbReference type="ARBA" id="ARBA00022605"/>
    </source>
</evidence>
<proteinExistence type="inferred from homology"/>
<feature type="domain" description="GHMP kinase N-terminal" evidence="15">
    <location>
        <begin position="47"/>
        <end position="134"/>
    </location>
</feature>
<organism evidence="16 17">
    <name type="scientific">Thermocladium modestius</name>
    <dbReference type="NCBI Taxonomy" id="62609"/>
    <lineage>
        <taxon>Archaea</taxon>
        <taxon>Thermoproteota</taxon>
        <taxon>Thermoprotei</taxon>
        <taxon>Thermoproteales</taxon>
        <taxon>Thermoproteaceae</taxon>
        <taxon>Thermocladium</taxon>
    </lineage>
</organism>
<accession>A0A830GV77</accession>
<evidence type="ECO:0000313" key="16">
    <source>
        <dbReference type="EMBL" id="GGP18904.1"/>
    </source>
</evidence>
<evidence type="ECO:0000256" key="6">
    <source>
        <dbReference type="ARBA" id="ARBA00022490"/>
    </source>
</evidence>
<dbReference type="NCBIfam" id="TIGR01920">
    <property type="entry name" value="Shik_kin_archae"/>
    <property type="match status" value="1"/>
</dbReference>
<dbReference type="GO" id="GO:0004765">
    <property type="term" value="F:shikimate kinase activity"/>
    <property type="evidence" value="ECO:0007669"/>
    <property type="project" value="UniProtKB-UniRule"/>
</dbReference>
<evidence type="ECO:0000256" key="14">
    <source>
        <dbReference type="HAMAP-Rule" id="MF_00370"/>
    </source>
</evidence>
<evidence type="ECO:0000256" key="1">
    <source>
        <dbReference type="ARBA" id="ARBA00004496"/>
    </source>
</evidence>
<comment type="similarity">
    <text evidence="3 14">Belongs to the GHMP kinase family. Archaeal shikimate kinase subfamily.</text>
</comment>
<evidence type="ECO:0000256" key="12">
    <source>
        <dbReference type="ARBA" id="ARBA00023141"/>
    </source>
</evidence>
<keyword evidence="11 14" id="KW-0067">ATP-binding</keyword>
<dbReference type="AlphaFoldDB" id="A0A830GV77"/>
<dbReference type="InterPro" id="IPR006204">
    <property type="entry name" value="GHMP_kinase_N_dom"/>
</dbReference>
<dbReference type="SUPFAM" id="SSF54211">
    <property type="entry name" value="Ribosomal protein S5 domain 2-like"/>
    <property type="match status" value="1"/>
</dbReference>
<dbReference type="InterPro" id="IPR010189">
    <property type="entry name" value="SK_arc"/>
</dbReference>
<dbReference type="HAMAP" id="MF_00370">
    <property type="entry name" value="Shik_kinase_arch"/>
    <property type="match status" value="1"/>
</dbReference>
<dbReference type="Pfam" id="PF00288">
    <property type="entry name" value="GHMP_kinases_N"/>
    <property type="match status" value="1"/>
</dbReference>
<dbReference type="Proteomes" id="UP000610960">
    <property type="component" value="Unassembled WGS sequence"/>
</dbReference>
<evidence type="ECO:0000259" key="15">
    <source>
        <dbReference type="Pfam" id="PF00288"/>
    </source>
</evidence>
<evidence type="ECO:0000256" key="13">
    <source>
        <dbReference type="ARBA" id="ARBA00048567"/>
    </source>
</evidence>
<evidence type="ECO:0000256" key="10">
    <source>
        <dbReference type="ARBA" id="ARBA00022777"/>
    </source>
</evidence>
<dbReference type="PIRSF" id="PIRSF005758">
    <property type="entry name" value="Shikimt_kin_arch"/>
    <property type="match status" value="1"/>
</dbReference>
<evidence type="ECO:0000256" key="4">
    <source>
        <dbReference type="ARBA" id="ARBA00012154"/>
    </source>
</evidence>
<comment type="caution">
    <text evidence="16">The sequence shown here is derived from an EMBL/GenBank/DDBJ whole genome shotgun (WGS) entry which is preliminary data.</text>
</comment>
<name>A0A830GV77_9CREN</name>
<dbReference type="UniPathway" id="UPA00053">
    <property type="reaction ID" value="UER00088"/>
</dbReference>
<dbReference type="InterPro" id="IPR020568">
    <property type="entry name" value="Ribosomal_Su5_D2-typ_SF"/>
</dbReference>
<dbReference type="PANTHER" id="PTHR20861:SF3">
    <property type="entry name" value="SHIKIMATE KINASE"/>
    <property type="match status" value="1"/>
</dbReference>
<keyword evidence="6 14" id="KW-0963">Cytoplasm</keyword>
<keyword evidence="8 14" id="KW-0808">Transferase</keyword>
<dbReference type="EC" id="2.7.1.71" evidence="4 14"/>
<evidence type="ECO:0000256" key="3">
    <source>
        <dbReference type="ARBA" id="ARBA00010202"/>
    </source>
</evidence>
<comment type="pathway">
    <text evidence="2 14">Metabolic intermediate biosynthesis; chorismate biosynthesis; chorismate from D-erythrose 4-phosphate and phosphoenolpyruvate: step 5/7.</text>
</comment>
<evidence type="ECO:0000256" key="2">
    <source>
        <dbReference type="ARBA" id="ARBA00004842"/>
    </source>
</evidence>
<sequence length="266" mass="27956">MARAYGGVSIVNAVPAGVGSVMAVDLAVDVRAWECPRSEARSMDDEYVLALAEEARKALGLGPLCVEVRSSIPPGSGLKSNSAVATALMLEASRLAGNRWGRLEAAVAAARATLALGRSITGALDDATAAALGGITFTDNLSMRLVRRDEAPSVAVVIYVPRIPKRVDVNRLRLLRAYHESLFELAMRGMYWTAMLMNGLAIDAALGYGLAPIAWAALSMGAVAAGITGNGPALAAVFRDSPREYLNWLGEFDGSAMLVRPVNEVG</sequence>
<evidence type="ECO:0000256" key="8">
    <source>
        <dbReference type="ARBA" id="ARBA00022679"/>
    </source>
</evidence>
<dbReference type="GO" id="GO:0009423">
    <property type="term" value="P:chorismate biosynthetic process"/>
    <property type="evidence" value="ECO:0007669"/>
    <property type="project" value="UniProtKB-UniRule"/>
</dbReference>
<evidence type="ECO:0000256" key="5">
    <source>
        <dbReference type="ARBA" id="ARBA00013853"/>
    </source>
</evidence>
<reference evidence="16" key="2">
    <citation type="submission" date="2020-09" db="EMBL/GenBank/DDBJ databases">
        <authorList>
            <person name="Sun Q."/>
            <person name="Ohkuma M."/>
        </authorList>
    </citation>
    <scope>NUCLEOTIDE SEQUENCE</scope>
    <source>
        <strain evidence="16">JCM 10088</strain>
    </source>
</reference>
<dbReference type="GO" id="GO:0005524">
    <property type="term" value="F:ATP binding"/>
    <property type="evidence" value="ECO:0007669"/>
    <property type="project" value="UniProtKB-UniRule"/>
</dbReference>
<keyword evidence="17" id="KW-1185">Reference proteome</keyword>
<dbReference type="RefSeq" id="WP_188595475.1">
    <property type="nucleotide sequence ID" value="NZ_BMNL01000001.1"/>
</dbReference>
<keyword evidence="9 14" id="KW-0547">Nucleotide-binding</keyword>
<gene>
    <name evidence="14" type="primary">aroK</name>
    <name evidence="16" type="ORF">GCM10007981_00430</name>
</gene>
<keyword evidence="12 14" id="KW-0057">Aromatic amino acid biosynthesis</keyword>
<dbReference type="PANTHER" id="PTHR20861">
    <property type="entry name" value="HOMOSERINE/4-DIPHOSPHOCYTIDYL-2-C-METHYL-D-ERYTHRITOL KINASE"/>
    <property type="match status" value="1"/>
</dbReference>
<evidence type="ECO:0000313" key="17">
    <source>
        <dbReference type="Proteomes" id="UP000610960"/>
    </source>
</evidence>
<evidence type="ECO:0000256" key="9">
    <source>
        <dbReference type="ARBA" id="ARBA00022741"/>
    </source>
</evidence>